<accession>A0A7W3JDB7</accession>
<dbReference type="PROSITE" id="PS50977">
    <property type="entry name" value="HTH_TETR_2"/>
    <property type="match status" value="1"/>
</dbReference>
<dbReference type="GO" id="GO:0000976">
    <property type="term" value="F:transcription cis-regulatory region binding"/>
    <property type="evidence" value="ECO:0007669"/>
    <property type="project" value="TreeGrafter"/>
</dbReference>
<dbReference type="GO" id="GO:0003700">
    <property type="term" value="F:DNA-binding transcription factor activity"/>
    <property type="evidence" value="ECO:0007669"/>
    <property type="project" value="TreeGrafter"/>
</dbReference>
<comment type="caution">
    <text evidence="4">The sequence shown here is derived from an EMBL/GenBank/DDBJ whole genome shotgun (WGS) entry which is preliminary data.</text>
</comment>
<dbReference type="Proteomes" id="UP000540568">
    <property type="component" value="Unassembled WGS sequence"/>
</dbReference>
<dbReference type="PANTHER" id="PTHR30055:SF241">
    <property type="entry name" value="TRANSCRIPTIONAL REGULATORY PROTEIN"/>
    <property type="match status" value="1"/>
</dbReference>
<keyword evidence="5" id="KW-1185">Reference proteome</keyword>
<evidence type="ECO:0000313" key="5">
    <source>
        <dbReference type="Proteomes" id="UP000540568"/>
    </source>
</evidence>
<evidence type="ECO:0000256" key="2">
    <source>
        <dbReference type="PROSITE-ProRule" id="PRU00335"/>
    </source>
</evidence>
<sequence length="231" mass="24917">MTTEPAGDVGSESPVERAFATALTPRRERTRERLLDAAFTVFAQHGIHGASIEAVCEAAGFSRGAFYSNFSSKEELFLALAERAMRRQLVSLESVGKELEPDVVRCGAVDHDAIQTILSVVVTDAGDARQWALMRAELELLAMRDPAVGEPFLAQEQTLRTELGAAIGRILRDFGLRFTVDERTAVDLLLSVYESSARAAVVASPEREDGDATPGAAVLSQLVNLLVTNAD</sequence>
<evidence type="ECO:0000256" key="1">
    <source>
        <dbReference type="ARBA" id="ARBA00023125"/>
    </source>
</evidence>
<dbReference type="AlphaFoldDB" id="A0A7W3JDB7"/>
<dbReference type="RefSeq" id="WP_312877186.1">
    <property type="nucleotide sequence ID" value="NZ_BAAATF010000017.1"/>
</dbReference>
<dbReference type="PANTHER" id="PTHR30055">
    <property type="entry name" value="HTH-TYPE TRANSCRIPTIONAL REGULATOR RUTR"/>
    <property type="match status" value="1"/>
</dbReference>
<dbReference type="InterPro" id="IPR009057">
    <property type="entry name" value="Homeodomain-like_sf"/>
</dbReference>
<gene>
    <name evidence="4" type="ORF">FHX71_004674</name>
</gene>
<dbReference type="EMBL" id="JACGWV010000002">
    <property type="protein sequence ID" value="MBA8810698.1"/>
    <property type="molecule type" value="Genomic_DNA"/>
</dbReference>
<reference evidence="4 5" key="1">
    <citation type="submission" date="2020-07" db="EMBL/GenBank/DDBJ databases">
        <title>Sequencing the genomes of 1000 actinobacteria strains.</title>
        <authorList>
            <person name="Klenk H.-P."/>
        </authorList>
    </citation>
    <scope>NUCLEOTIDE SEQUENCE [LARGE SCALE GENOMIC DNA]</scope>
    <source>
        <strain evidence="4 5">DSM 44121</strain>
    </source>
</reference>
<dbReference type="Pfam" id="PF00440">
    <property type="entry name" value="TetR_N"/>
    <property type="match status" value="1"/>
</dbReference>
<protein>
    <submittedName>
        <fullName evidence="4">AcrR family transcriptional regulator</fullName>
    </submittedName>
</protein>
<evidence type="ECO:0000259" key="3">
    <source>
        <dbReference type="PROSITE" id="PS50977"/>
    </source>
</evidence>
<dbReference type="InterPro" id="IPR050109">
    <property type="entry name" value="HTH-type_TetR-like_transc_reg"/>
</dbReference>
<dbReference type="InterPro" id="IPR001647">
    <property type="entry name" value="HTH_TetR"/>
</dbReference>
<feature type="DNA-binding region" description="H-T-H motif" evidence="2">
    <location>
        <begin position="51"/>
        <end position="70"/>
    </location>
</feature>
<proteinExistence type="predicted"/>
<evidence type="ECO:0000313" key="4">
    <source>
        <dbReference type="EMBL" id="MBA8810698.1"/>
    </source>
</evidence>
<dbReference type="Gene3D" id="1.10.357.10">
    <property type="entry name" value="Tetracycline Repressor, domain 2"/>
    <property type="match status" value="1"/>
</dbReference>
<organism evidence="4 5">
    <name type="scientific">Promicromonospora sukumoe</name>
    <dbReference type="NCBI Taxonomy" id="88382"/>
    <lineage>
        <taxon>Bacteria</taxon>
        <taxon>Bacillati</taxon>
        <taxon>Actinomycetota</taxon>
        <taxon>Actinomycetes</taxon>
        <taxon>Micrococcales</taxon>
        <taxon>Promicromonosporaceae</taxon>
        <taxon>Promicromonospora</taxon>
    </lineage>
</organism>
<dbReference type="SUPFAM" id="SSF46689">
    <property type="entry name" value="Homeodomain-like"/>
    <property type="match status" value="1"/>
</dbReference>
<feature type="domain" description="HTH tetR-type" evidence="3">
    <location>
        <begin position="28"/>
        <end position="88"/>
    </location>
</feature>
<dbReference type="PRINTS" id="PR00455">
    <property type="entry name" value="HTHTETR"/>
</dbReference>
<name>A0A7W3JDB7_9MICO</name>
<keyword evidence="1 2" id="KW-0238">DNA-binding</keyword>